<keyword evidence="2" id="KW-0808">Transferase</keyword>
<sequence>MACGCCCTSSFSKSFRRSRSVLLGVTVRAACPADVALVFGLICELAAYEKLSHAVTGSAEELAAHLFGEHPFARVAIAEVAAEAAGFALYFFNYSTFLTRPGIYLEDLYVRAPLRHRGIGRELLRHVAREAVAAGCGRVEWSVLDWNAPAIAFYRQMGAVILDDWRQCRLTGEALATLGAP</sequence>
<dbReference type="EMBL" id="BA000045">
    <property type="protein sequence ID" value="BAC89677.1"/>
    <property type="molecule type" value="Genomic_DNA"/>
</dbReference>
<dbReference type="CDD" id="cd04301">
    <property type="entry name" value="NAT_SF"/>
    <property type="match status" value="1"/>
</dbReference>
<keyword evidence="3" id="KW-0012">Acyltransferase</keyword>
<name>Q7NJU6_GLOVI</name>
<comment type="similarity">
    <text evidence="1">Belongs to the acetyltransferase family.</text>
</comment>
<evidence type="ECO:0000259" key="4">
    <source>
        <dbReference type="PROSITE" id="PS51186"/>
    </source>
</evidence>
<dbReference type="InterPro" id="IPR051016">
    <property type="entry name" value="Diverse_Substrate_AcTransf"/>
</dbReference>
<dbReference type="Proteomes" id="UP000000557">
    <property type="component" value="Chromosome"/>
</dbReference>
<dbReference type="eggNOG" id="COG0456">
    <property type="taxonomic scope" value="Bacteria"/>
</dbReference>
<feature type="domain" description="N-acetyltransferase" evidence="4">
    <location>
        <begin position="25"/>
        <end position="181"/>
    </location>
</feature>
<dbReference type="EnsemblBacteria" id="BAC89677">
    <property type="protein sequence ID" value="BAC89677"/>
    <property type="gene ID" value="BAC89677"/>
</dbReference>
<dbReference type="InParanoid" id="Q7NJU6"/>
<reference evidence="5 6" key="2">
    <citation type="journal article" date="2003" name="DNA Res.">
        <title>Complete genome structure of Gloeobacter violaceus PCC 7421, a cyanobacterium that lacks thylakoids (supplement).</title>
        <authorList>
            <person name="Nakamura Y."/>
            <person name="Kaneko T."/>
            <person name="Sato S."/>
            <person name="Mimuro M."/>
            <person name="Miyashita H."/>
            <person name="Tsuchiya T."/>
            <person name="Sasamoto S."/>
            <person name="Watanabe A."/>
            <person name="Kawashima K."/>
            <person name="Kishida Y."/>
            <person name="Kiyokawa C."/>
            <person name="Kohara M."/>
            <person name="Matsumoto M."/>
            <person name="Matsuno A."/>
            <person name="Nakazaki N."/>
            <person name="Shimpo S."/>
            <person name="Takeuchi C."/>
            <person name="Yamada M."/>
            <person name="Tabata S."/>
        </authorList>
    </citation>
    <scope>NUCLEOTIDE SEQUENCE [LARGE SCALE GENOMIC DNA]</scope>
    <source>
        <strain evidence="6">ATCC 29082 / PCC 7421</strain>
    </source>
</reference>
<dbReference type="SUPFAM" id="SSF55729">
    <property type="entry name" value="Acyl-CoA N-acyltransferases (Nat)"/>
    <property type="match status" value="1"/>
</dbReference>
<dbReference type="PhylomeDB" id="Q7NJU6"/>
<evidence type="ECO:0000313" key="5">
    <source>
        <dbReference type="EMBL" id="BAC89677.1"/>
    </source>
</evidence>
<evidence type="ECO:0000256" key="3">
    <source>
        <dbReference type="ARBA" id="ARBA00023315"/>
    </source>
</evidence>
<evidence type="ECO:0000256" key="1">
    <source>
        <dbReference type="ARBA" id="ARBA00008694"/>
    </source>
</evidence>
<dbReference type="Pfam" id="PF00583">
    <property type="entry name" value="Acetyltransf_1"/>
    <property type="match status" value="1"/>
</dbReference>
<dbReference type="KEGG" id="gvi:glr1736"/>
<dbReference type="GO" id="GO:0008080">
    <property type="term" value="F:N-acetyltransferase activity"/>
    <property type="evidence" value="ECO:0000318"/>
    <property type="project" value="GO_Central"/>
</dbReference>
<keyword evidence="6" id="KW-1185">Reference proteome</keyword>
<dbReference type="AlphaFoldDB" id="Q7NJU6"/>
<accession>Q7NJU6</accession>
<dbReference type="FunFam" id="3.40.630.30:FF:000064">
    <property type="entry name" value="GNAT family acetyltransferase"/>
    <property type="match status" value="1"/>
</dbReference>
<evidence type="ECO:0000313" key="6">
    <source>
        <dbReference type="Proteomes" id="UP000000557"/>
    </source>
</evidence>
<dbReference type="PANTHER" id="PTHR10545">
    <property type="entry name" value="DIAMINE N-ACETYLTRANSFERASE"/>
    <property type="match status" value="1"/>
</dbReference>
<dbReference type="Gene3D" id="3.40.630.30">
    <property type="match status" value="1"/>
</dbReference>
<dbReference type="PANTHER" id="PTHR10545:SF29">
    <property type="entry name" value="GH14572P-RELATED"/>
    <property type="match status" value="1"/>
</dbReference>
<dbReference type="InterPro" id="IPR000182">
    <property type="entry name" value="GNAT_dom"/>
</dbReference>
<dbReference type="HOGENOM" id="CLU_013985_41_3_3"/>
<gene>
    <name evidence="5" type="ordered locus">glr1736</name>
</gene>
<protein>
    <submittedName>
        <fullName evidence="5">Glr1736 protein</fullName>
    </submittedName>
</protein>
<reference evidence="5 6" key="1">
    <citation type="journal article" date="2003" name="DNA Res.">
        <title>Complete genome structure of Gloeobacter violaceus PCC 7421, a cyanobacterium that lacks thylakoids.</title>
        <authorList>
            <person name="Nakamura Y."/>
            <person name="Kaneko T."/>
            <person name="Sato S."/>
            <person name="Mimuro M."/>
            <person name="Miyashita H."/>
            <person name="Tsuchiya T."/>
            <person name="Sasamoto S."/>
            <person name="Watanabe A."/>
            <person name="Kawashima K."/>
            <person name="Kishida Y."/>
            <person name="Kiyokawa C."/>
            <person name="Kohara M."/>
            <person name="Matsumoto M."/>
            <person name="Matsuno A."/>
            <person name="Nakazaki N."/>
            <person name="Shimpo S."/>
            <person name="Takeuchi C."/>
            <person name="Yamada M."/>
            <person name="Tabata S."/>
        </authorList>
    </citation>
    <scope>NUCLEOTIDE SEQUENCE [LARGE SCALE GENOMIC DNA]</scope>
    <source>
        <strain evidence="6">ATCC 29082 / PCC 7421</strain>
    </source>
</reference>
<dbReference type="InterPro" id="IPR016181">
    <property type="entry name" value="Acyl_CoA_acyltransferase"/>
</dbReference>
<dbReference type="OrthoDB" id="9792929at2"/>
<proteinExistence type="inferred from homology"/>
<dbReference type="PROSITE" id="PS51186">
    <property type="entry name" value="GNAT"/>
    <property type="match status" value="1"/>
</dbReference>
<organism evidence="5 6">
    <name type="scientific">Gloeobacter violaceus (strain ATCC 29082 / PCC 7421)</name>
    <dbReference type="NCBI Taxonomy" id="251221"/>
    <lineage>
        <taxon>Bacteria</taxon>
        <taxon>Bacillati</taxon>
        <taxon>Cyanobacteriota</taxon>
        <taxon>Cyanophyceae</taxon>
        <taxon>Gloeobacterales</taxon>
        <taxon>Gloeobacteraceae</taxon>
        <taxon>Gloeobacter</taxon>
    </lineage>
</organism>
<evidence type="ECO:0000256" key="2">
    <source>
        <dbReference type="ARBA" id="ARBA00022679"/>
    </source>
</evidence>